<sequence length="87" mass="10019">MANRRLSRALGDVGMHELKRQLAYKAQWYGRAFRQVDRWAPTSKACSECAAVQETMPLNIREWTCPDCKSVHDRDINAARNILRLAT</sequence>
<name>A0A0E2YX51_9GAMM</name>
<feature type="domain" description="Cas12f1-like TNB" evidence="2">
    <location>
        <begin position="17"/>
        <end position="82"/>
    </location>
</feature>
<evidence type="ECO:0000313" key="3">
    <source>
        <dbReference type="EMBL" id="KFI18023.1"/>
    </source>
</evidence>
<dbReference type="EMBL" id="JPGN01000099">
    <property type="protein sequence ID" value="KFI18023.1"/>
    <property type="molecule type" value="Genomic_DNA"/>
</dbReference>
<protein>
    <submittedName>
        <fullName evidence="3">Transposase</fullName>
    </submittedName>
</protein>
<dbReference type="AlphaFoldDB" id="A0A0E2YX51"/>
<dbReference type="Proteomes" id="UP000028839">
    <property type="component" value="Unassembled WGS sequence"/>
</dbReference>
<proteinExistence type="predicted"/>
<evidence type="ECO:0000313" key="4">
    <source>
        <dbReference type="Proteomes" id="UP000028839"/>
    </source>
</evidence>
<organism evidence="3 4">
    <name type="scientific">Nitrosococcus oceani C-27</name>
    <dbReference type="NCBI Taxonomy" id="314279"/>
    <lineage>
        <taxon>Bacteria</taxon>
        <taxon>Pseudomonadati</taxon>
        <taxon>Pseudomonadota</taxon>
        <taxon>Gammaproteobacteria</taxon>
        <taxon>Chromatiales</taxon>
        <taxon>Chromatiaceae</taxon>
        <taxon>Nitrosococcus</taxon>
    </lineage>
</organism>
<keyword evidence="1" id="KW-0238">DNA-binding</keyword>
<evidence type="ECO:0000259" key="2">
    <source>
        <dbReference type="Pfam" id="PF07282"/>
    </source>
</evidence>
<dbReference type="GO" id="GO:0003677">
    <property type="term" value="F:DNA binding"/>
    <property type="evidence" value="ECO:0007669"/>
    <property type="project" value="UniProtKB-KW"/>
</dbReference>
<comment type="caution">
    <text evidence="3">The sequence shown here is derived from an EMBL/GenBank/DDBJ whole genome shotgun (WGS) entry which is preliminary data.</text>
</comment>
<dbReference type="InterPro" id="IPR010095">
    <property type="entry name" value="Cas12f1-like_TNB"/>
</dbReference>
<reference evidence="3 4" key="1">
    <citation type="submission" date="2014-07" db="EMBL/GenBank/DDBJ databases">
        <title>Comparative analysis of Nitrosococcus oceani genome inventories of strains from Pacific and Atlantic gyres.</title>
        <authorList>
            <person name="Lim C.K."/>
            <person name="Wang L."/>
            <person name="Sayavedra-Soto L.A."/>
            <person name="Klotz M.G."/>
        </authorList>
    </citation>
    <scope>NUCLEOTIDE SEQUENCE [LARGE SCALE GENOMIC DNA]</scope>
    <source>
        <strain evidence="3 4">C-27</strain>
    </source>
</reference>
<accession>A0A0E2YX51</accession>
<feature type="non-terminal residue" evidence="3">
    <location>
        <position position="87"/>
    </location>
</feature>
<dbReference type="Pfam" id="PF07282">
    <property type="entry name" value="Cas12f1-like_TNB"/>
    <property type="match status" value="1"/>
</dbReference>
<gene>
    <name evidence="3" type="ORF">IB75_16530</name>
</gene>
<evidence type="ECO:0000256" key="1">
    <source>
        <dbReference type="ARBA" id="ARBA00023125"/>
    </source>
</evidence>